<protein>
    <recommendedName>
        <fullName evidence="2">Bis(5'-nucleosyl)-tetraphosphatase [asymmetrical]</fullName>
    </recommendedName>
    <alternativeName>
        <fullName evidence="5">Diadenosine 5',5'''-P1,P4-tetraphosphate asymmetrical hydrolase</fullName>
    </alternativeName>
</protein>
<dbReference type="GO" id="GO:0004081">
    <property type="term" value="F:bis(5'-nucleosyl)-tetraphosphatase (asymmetrical) activity"/>
    <property type="evidence" value="ECO:0007669"/>
    <property type="project" value="TreeGrafter"/>
</dbReference>
<keyword evidence="3" id="KW-0547">Nucleotide-binding</keyword>
<dbReference type="Gene3D" id="3.90.79.10">
    <property type="entry name" value="Nucleoside Triphosphate Pyrophosphohydrolase"/>
    <property type="match status" value="1"/>
</dbReference>
<dbReference type="PROSITE" id="PS00893">
    <property type="entry name" value="NUDIX_BOX"/>
    <property type="match status" value="1"/>
</dbReference>
<dbReference type="PANTHER" id="PTHR21340:SF0">
    <property type="entry name" value="BIS(5'-NUCLEOSYL)-TETRAPHOSPHATASE [ASYMMETRICAL]"/>
    <property type="match status" value="1"/>
</dbReference>
<proteinExistence type="inferred from homology"/>
<evidence type="ECO:0000256" key="5">
    <source>
        <dbReference type="ARBA" id="ARBA00032644"/>
    </source>
</evidence>
<feature type="domain" description="Nudix hydrolase" evidence="7">
    <location>
        <begin position="2"/>
        <end position="138"/>
    </location>
</feature>
<gene>
    <name evidence="8" type="ORF">A2175_01705</name>
</gene>
<comment type="similarity">
    <text evidence="1 6">Belongs to the Nudix hydrolase family.</text>
</comment>
<dbReference type="InterPro" id="IPR000086">
    <property type="entry name" value="NUDIX_hydrolase_dom"/>
</dbReference>
<dbReference type="SUPFAM" id="SSF55811">
    <property type="entry name" value="Nudix"/>
    <property type="match status" value="1"/>
</dbReference>
<dbReference type="InterPro" id="IPR020476">
    <property type="entry name" value="Nudix_hydrolase"/>
</dbReference>
<keyword evidence="4 6" id="KW-0378">Hydrolase</keyword>
<sequence length="146" mass="17500">MPIEKSAGAVIFRKEDNKPFFLLLHYPSDTKSLKGYWDFPKGHIEKGEKELDTVKREVEEETGLKDIDFIERFKETIKYFFRWGGKNILKFVTFYLAETDKKEVRISEEHTEFKWLPYEEAIERLSHKNAKEILRKANDFLNSRFT</sequence>
<dbReference type="AlphaFoldDB" id="A0A1G2DZR6"/>
<organism evidence="8 9">
    <name type="scientific">Candidatus Nealsonbacteria bacterium RBG_13_42_11</name>
    <dbReference type="NCBI Taxonomy" id="1801663"/>
    <lineage>
        <taxon>Bacteria</taxon>
        <taxon>Candidatus Nealsoniibacteriota</taxon>
    </lineage>
</organism>
<reference evidence="8 9" key="1">
    <citation type="journal article" date="2016" name="Nat. Commun.">
        <title>Thousands of microbial genomes shed light on interconnected biogeochemical processes in an aquifer system.</title>
        <authorList>
            <person name="Anantharaman K."/>
            <person name="Brown C.T."/>
            <person name="Hug L.A."/>
            <person name="Sharon I."/>
            <person name="Castelle C.J."/>
            <person name="Probst A.J."/>
            <person name="Thomas B.C."/>
            <person name="Singh A."/>
            <person name="Wilkins M.J."/>
            <person name="Karaoz U."/>
            <person name="Brodie E.L."/>
            <person name="Williams K.H."/>
            <person name="Hubbard S.S."/>
            <person name="Banfield J.F."/>
        </authorList>
    </citation>
    <scope>NUCLEOTIDE SEQUENCE [LARGE SCALE GENOMIC DNA]</scope>
</reference>
<evidence type="ECO:0000256" key="6">
    <source>
        <dbReference type="RuleBase" id="RU003476"/>
    </source>
</evidence>
<evidence type="ECO:0000256" key="4">
    <source>
        <dbReference type="ARBA" id="ARBA00022801"/>
    </source>
</evidence>
<dbReference type="GO" id="GO:0006167">
    <property type="term" value="P:AMP biosynthetic process"/>
    <property type="evidence" value="ECO:0007669"/>
    <property type="project" value="TreeGrafter"/>
</dbReference>
<dbReference type="Pfam" id="PF00293">
    <property type="entry name" value="NUDIX"/>
    <property type="match status" value="1"/>
</dbReference>
<name>A0A1G2DZR6_9BACT</name>
<dbReference type="PRINTS" id="PR00502">
    <property type="entry name" value="NUDIXFAMILY"/>
</dbReference>
<dbReference type="Proteomes" id="UP000176755">
    <property type="component" value="Unassembled WGS sequence"/>
</dbReference>
<dbReference type="InterPro" id="IPR020084">
    <property type="entry name" value="NUDIX_hydrolase_CS"/>
</dbReference>
<evidence type="ECO:0000259" key="7">
    <source>
        <dbReference type="PROSITE" id="PS51462"/>
    </source>
</evidence>
<dbReference type="PANTHER" id="PTHR21340">
    <property type="entry name" value="DIADENOSINE 5,5-P1,P4-TETRAPHOSPHATE PYROPHOSPHOHYDROLASE MUTT"/>
    <property type="match status" value="1"/>
</dbReference>
<accession>A0A1G2DZR6</accession>
<evidence type="ECO:0000256" key="3">
    <source>
        <dbReference type="ARBA" id="ARBA00022741"/>
    </source>
</evidence>
<dbReference type="GO" id="GO:0006754">
    <property type="term" value="P:ATP biosynthetic process"/>
    <property type="evidence" value="ECO:0007669"/>
    <property type="project" value="TreeGrafter"/>
</dbReference>
<evidence type="ECO:0000256" key="2">
    <source>
        <dbReference type="ARBA" id="ARBA00018911"/>
    </source>
</evidence>
<dbReference type="CDD" id="cd03428">
    <property type="entry name" value="NUDIX_Ap4A_Nudt2"/>
    <property type="match status" value="1"/>
</dbReference>
<dbReference type="EMBL" id="MHLY01000003">
    <property type="protein sequence ID" value="OGZ19023.1"/>
    <property type="molecule type" value="Genomic_DNA"/>
</dbReference>
<dbReference type="InterPro" id="IPR003565">
    <property type="entry name" value="Tetra_PHTase"/>
</dbReference>
<dbReference type="InterPro" id="IPR051325">
    <property type="entry name" value="Nudix_hydrolase_domain"/>
</dbReference>
<dbReference type="GO" id="GO:0000166">
    <property type="term" value="F:nucleotide binding"/>
    <property type="evidence" value="ECO:0007669"/>
    <property type="project" value="UniProtKB-KW"/>
</dbReference>
<dbReference type="PROSITE" id="PS51462">
    <property type="entry name" value="NUDIX"/>
    <property type="match status" value="1"/>
</dbReference>
<comment type="caution">
    <text evidence="8">The sequence shown here is derived from an EMBL/GenBank/DDBJ whole genome shotgun (WGS) entry which is preliminary data.</text>
</comment>
<dbReference type="STRING" id="1801663.A2175_01705"/>
<evidence type="ECO:0000313" key="8">
    <source>
        <dbReference type="EMBL" id="OGZ19023.1"/>
    </source>
</evidence>
<dbReference type="InterPro" id="IPR015797">
    <property type="entry name" value="NUDIX_hydrolase-like_dom_sf"/>
</dbReference>
<evidence type="ECO:0000256" key="1">
    <source>
        <dbReference type="ARBA" id="ARBA00005582"/>
    </source>
</evidence>
<evidence type="ECO:0000313" key="9">
    <source>
        <dbReference type="Proteomes" id="UP000176755"/>
    </source>
</evidence>